<feature type="compositionally biased region" description="Basic and acidic residues" evidence="18">
    <location>
        <begin position="702"/>
        <end position="729"/>
    </location>
</feature>
<feature type="region of interest" description="Disordered" evidence="18">
    <location>
        <begin position="1635"/>
        <end position="1692"/>
    </location>
</feature>
<sequence>MSSHPQSVQPGRRTVDTRHLPNPASLPLQLQRAHTEVGLVDYHSHHARDYSSHLAQPHRRRPSLLSEFQPGNERGQEQHIRYEHMYLPEPSGQSEVEYAEIKRPRLEMNPESLMRPSSHRPQLPLGAAEDMAKDRGMGKLEPISPVSPVHMDPDLDLVPARFSKEELIQNMDRVDREITMVEQQICKLRKKQQQLEEEAAKPHEPERTISPPPSEAKHRSLVQIIYDENRCLFICVFQPLYNQPSDTKQYHENIKINQAMRKKLILYFKRRNHARKQWEQKFCQRYDQLMEAWEKKVERIESNPRRRAKDSKVREYYEKQFPEIRKQRELQERMQSRVGQRGGGLTSSAARSEHEVSEIIDGISEHENTEKQMRQLAVIPPMLFDAEQQRIKFINMNGLMDDPMKVYKDRQVMNMWSEQEKDTFREKFIQHPKNFGLIASFLERKTVAECVLFYYLTKKNENYKNIVRRNYRRRGRSQVFSPFNQEEKEKEEKEKEGERDEEKNEAEDKEDGMKDDTSGEDAEDKEPTVAFKGRRTANSQGRRKGRITRSMTSEVEETTTPPLNNELANLEMNESSRWTEEEMETAKKGLLQYGRNWSAIAKMVGSKTVSQCKNFYFNYKKRQKLDEILQQHKMKSSCRLICVSFCPLSLPGGANNSSDTESLPSPHSSEDSKAKEEGSSRSKASSTTGDKEVAGSETGQAGDEKPPVKEDAESLIKQEIKTETGEPSKEQLQPTSPSDAIDKKPPTAELEEGKSSSKSSKKDHGPRTGSNGDSDSSATCSADEVEETDNTDKNRMTSPRPSLLNYTHDGVISSPLQKPLDLKQLKQRAAAIPPIPCSQAFWPPLLNLIFPMIVFDFKILLILFFLTIFTNYTVFTGSIPAVQGGSITKGIPGSRMHPDSSISYRGGSITQGTPADVLYKGTITRLITEDSASRAERERDEALSKGHVVYEGISGHILTYDRKYINCLIGRAMPHDSPHHTPYKDAHHIRGSISQGRMTPHYQTLDGYLRREPKQMKREGSPPRGPGSLSDPMKGREAMVPTVKEAGRSIHLIPREELRQPAKEGIMAQGTPMKQEAIGSGKRHDVRSIIASSPRSYHNAPSHMEMRAERGRYDEVPKGRPSAVVSTASPIARSSPLTLGSEQGSKAHHSPGSYEDKGALRAPYPGPSHRGSPLSREASQRQHDGSSKNPPQERKSTPTPREMSATKSPLQGVPDQQTYERLLQGLGAADVYRQIPIAFDPASLPRGIPIDPAAYYLPRHLAPNPAYPHPYPYLIRGFPDTTALENRQTLLNDYITSQQMHQWPAAAAMAAQRSDLLRGLTPRDQPIPLTYSAAPRGIIDLSQVPHLPVLVPPSAGAAGSPMDRITYIPGGSGTFPGRPYTTSPISPGTIQFTQAKDRERDREKGGSLGNVEHAPIWRPGVEKIFSSVRPSSQPYSHQHSPVSPRNQENVQQRPSVLHNTGGKSLSINDHSSSSVFRSMSSGPARYQGYPGHLQRTGMPPEAYPSVMDSNVAKEQSRDGGKNRGGLPKHLQDQHGPSSKSDPNREKTQNKAMSIQEQELRALGKTTMTAANFINAIIMRQISCETGMAETGSLVASSATDGKTLWIPGSPLITQTFPRQSVAYCTLWWLALSNQSPPQPKTSPVSVSNDGIEPVSPAGANSEPEVQGGASYSEQGEQGMGSRSPPNAAQPPAFFSKLTESTSAIVKSKKQEMIKKMTVVGNEGDFNTGQPGTEIFNMPASTTAGPVSVRCHPAPETPGNSIGLEAIIRKALMGKYDDQAEERSPSNAASQMGSAVSAGMPVADGRVEDFFSQGGSGRSNGRKAKSPGPGLSGGERPSSVSSVHSEGDCNRRTPLTNRVWEDRPSSTGSTPTPFPCNPLIMRFPSGTVSAPSPSSGQLGGQGPGPGQGRSWEEEPKPLLMSQYETLSDSE</sequence>
<dbReference type="PROSITE" id="PS51293">
    <property type="entry name" value="SANT"/>
    <property type="match status" value="2"/>
</dbReference>
<dbReference type="GO" id="GO:0000785">
    <property type="term" value="C:chromatin"/>
    <property type="evidence" value="ECO:0007669"/>
    <property type="project" value="TreeGrafter"/>
</dbReference>
<organism evidence="22 23">
    <name type="scientific">Cyclopterus lumpus</name>
    <name type="common">Lumpsucker</name>
    <dbReference type="NCBI Taxonomy" id="8103"/>
    <lineage>
        <taxon>Eukaryota</taxon>
        <taxon>Metazoa</taxon>
        <taxon>Chordata</taxon>
        <taxon>Craniata</taxon>
        <taxon>Vertebrata</taxon>
        <taxon>Euteleostomi</taxon>
        <taxon>Actinopterygii</taxon>
        <taxon>Neopterygii</taxon>
        <taxon>Teleostei</taxon>
        <taxon>Neoteleostei</taxon>
        <taxon>Acanthomorphata</taxon>
        <taxon>Eupercaria</taxon>
        <taxon>Perciformes</taxon>
        <taxon>Cottioidei</taxon>
        <taxon>Cottales</taxon>
        <taxon>Cyclopteridae</taxon>
        <taxon>Cyclopterus</taxon>
    </lineage>
</organism>
<dbReference type="InterPro" id="IPR001005">
    <property type="entry name" value="SANT/Myb"/>
</dbReference>
<feature type="compositionally biased region" description="Basic and acidic residues" evidence="18">
    <location>
        <begin position="1395"/>
        <end position="1405"/>
    </location>
</feature>
<dbReference type="PANTHER" id="PTHR13992:SF21">
    <property type="entry name" value="NUCLEAR RECEPTOR COREPRESSOR 2"/>
    <property type="match status" value="1"/>
</dbReference>
<reference evidence="22" key="1">
    <citation type="submission" date="2025-08" db="UniProtKB">
        <authorList>
            <consortium name="Ensembl"/>
        </authorList>
    </citation>
    <scope>IDENTIFICATION</scope>
</reference>
<accession>A0A8C2ZY75</accession>
<evidence type="ECO:0000256" key="18">
    <source>
        <dbReference type="SAM" id="MobiDB-lite"/>
    </source>
</evidence>
<proteinExistence type="inferred from homology"/>
<dbReference type="Proteomes" id="UP000694565">
    <property type="component" value="Unplaced"/>
</dbReference>
<dbReference type="PROSITE" id="PS51294">
    <property type="entry name" value="HTH_MYB"/>
    <property type="match status" value="1"/>
</dbReference>
<evidence type="ECO:0000256" key="15">
    <source>
        <dbReference type="ARBA" id="ARBA00075960"/>
    </source>
</evidence>
<protein>
    <recommendedName>
        <fullName evidence="14">Nuclear receptor corepressor 2</fullName>
    </recommendedName>
    <alternativeName>
        <fullName evidence="16">Silencing mediator of retinoic acid and thyroid hormone receptor</fullName>
    </alternativeName>
    <alternativeName>
        <fullName evidence="17">T3 receptor-associating factor</fullName>
    </alternativeName>
    <alternativeName>
        <fullName evidence="15">Thyroid-, retinoic-acid-receptor-associated corepressor</fullName>
    </alternativeName>
</protein>
<keyword evidence="9" id="KW-0175">Coiled coil</keyword>
<evidence type="ECO:0000256" key="8">
    <source>
        <dbReference type="ARBA" id="ARBA00023015"/>
    </source>
</evidence>
<evidence type="ECO:0000256" key="16">
    <source>
        <dbReference type="ARBA" id="ARBA00077861"/>
    </source>
</evidence>
<dbReference type="SMART" id="SM00717">
    <property type="entry name" value="SANT"/>
    <property type="match status" value="2"/>
</dbReference>
<feature type="compositionally biased region" description="Basic and acidic residues" evidence="18">
    <location>
        <begin position="1178"/>
        <end position="1196"/>
    </location>
</feature>
<feature type="region of interest" description="Disordered" evidence="18">
    <location>
        <begin position="654"/>
        <end position="809"/>
    </location>
</feature>
<dbReference type="Pfam" id="PF00249">
    <property type="entry name" value="Myb_DNA-binding"/>
    <property type="match status" value="2"/>
</dbReference>
<keyword evidence="23" id="KW-1185">Reference proteome</keyword>
<feature type="compositionally biased region" description="Polar residues" evidence="18">
    <location>
        <begin position="654"/>
        <end position="667"/>
    </location>
</feature>
<dbReference type="Gene3D" id="1.20.5.430">
    <property type="match status" value="1"/>
</dbReference>
<evidence type="ECO:0000256" key="4">
    <source>
        <dbReference type="ARBA" id="ARBA00022491"/>
    </source>
</evidence>
<feature type="region of interest" description="Disordered" evidence="18">
    <location>
        <begin position="1113"/>
        <end position="1214"/>
    </location>
</feature>
<name>A0A8C2ZY75_CYCLU</name>
<keyword evidence="7" id="KW-0007">Acetylation</keyword>
<evidence type="ECO:0000259" key="20">
    <source>
        <dbReference type="PROSITE" id="PS51293"/>
    </source>
</evidence>
<dbReference type="PROSITE" id="PS50090">
    <property type="entry name" value="MYB_LIKE"/>
    <property type="match status" value="1"/>
</dbReference>
<feature type="compositionally biased region" description="Low complexity" evidence="18">
    <location>
        <begin position="1471"/>
        <end position="1481"/>
    </location>
</feature>
<evidence type="ECO:0000256" key="6">
    <source>
        <dbReference type="ARBA" id="ARBA00022737"/>
    </source>
</evidence>
<keyword evidence="8" id="KW-0805">Transcription regulation</keyword>
<comment type="function">
    <text evidence="13">Transcriptional corepressor that mediates the transcriptional repression activity of some nuclear receptors by promoting chromatin condensation, thus preventing access of the basal transcription. Acts by recruiting chromatin modifiers, such as histone deacetylases HDAC1, HDAC2 and HDAC3. Required to activate the histone deacetylase activity of HDAC3. Involved in the regulation BCL6-dependent of the germinal center (GC) reactions, mainly through the control of the GC B-cells proliferation and survival. Recruited by ZBTB7A to the androgen response elements/ARE on target genes, negatively regulates androgen receptor signaling and androgen-induced cell proliferation.</text>
</comment>
<dbReference type="GO" id="GO:0003714">
    <property type="term" value="F:transcription corepressor activity"/>
    <property type="evidence" value="ECO:0007669"/>
    <property type="project" value="TreeGrafter"/>
</dbReference>
<feature type="compositionally biased region" description="Polar residues" evidence="18">
    <location>
        <begin position="1445"/>
        <end position="1470"/>
    </location>
</feature>
<dbReference type="Pfam" id="PF15784">
    <property type="entry name" value="GPS2_interact"/>
    <property type="match status" value="1"/>
</dbReference>
<feature type="domain" description="HTH myb-type" evidence="21">
    <location>
        <begin position="577"/>
        <end position="624"/>
    </location>
</feature>
<evidence type="ECO:0000256" key="14">
    <source>
        <dbReference type="ARBA" id="ARBA00070044"/>
    </source>
</evidence>
<dbReference type="SUPFAM" id="SSF46689">
    <property type="entry name" value="Homeodomain-like"/>
    <property type="match status" value="2"/>
</dbReference>
<feature type="compositionally biased region" description="Polar residues" evidence="18">
    <location>
        <begin position="768"/>
        <end position="780"/>
    </location>
</feature>
<evidence type="ECO:0000313" key="23">
    <source>
        <dbReference type="Proteomes" id="UP000694565"/>
    </source>
</evidence>
<dbReference type="InterPro" id="IPR051571">
    <property type="entry name" value="N-CoR_corepressor"/>
</dbReference>
<evidence type="ECO:0000256" key="10">
    <source>
        <dbReference type="ARBA" id="ARBA00023125"/>
    </source>
</evidence>
<keyword evidence="11" id="KW-0804">Transcription</keyword>
<evidence type="ECO:0000256" key="17">
    <source>
        <dbReference type="ARBA" id="ARBA00079100"/>
    </source>
</evidence>
<dbReference type="Ensembl" id="ENSCLMT00005035151.1">
    <property type="protein sequence ID" value="ENSCLMP00005033762.1"/>
    <property type="gene ID" value="ENSCLMG00005016066.1"/>
</dbReference>
<dbReference type="Gene3D" id="1.20.58.1880">
    <property type="match status" value="1"/>
</dbReference>
<feature type="region of interest" description="Disordered" evidence="18">
    <location>
        <begin position="49"/>
        <end position="76"/>
    </location>
</feature>
<dbReference type="InterPro" id="IPR031557">
    <property type="entry name" value="N-CoR_GPS2_interact"/>
</dbReference>
<dbReference type="FunFam" id="1.20.58.1880:FF:000002">
    <property type="entry name" value="nuclear receptor corepressor 2 isoform X1"/>
    <property type="match status" value="1"/>
</dbReference>
<dbReference type="FunFam" id="1.20.5.430:FF:000001">
    <property type="entry name" value="Nuclear receptor corepressor 2 isoform 1"/>
    <property type="match status" value="1"/>
</dbReference>
<keyword evidence="12" id="KW-0539">Nucleus</keyword>
<dbReference type="InterPro" id="IPR009057">
    <property type="entry name" value="Homeodomain-like_sf"/>
</dbReference>
<evidence type="ECO:0000256" key="12">
    <source>
        <dbReference type="ARBA" id="ARBA00023242"/>
    </source>
</evidence>
<dbReference type="GO" id="GO:0003677">
    <property type="term" value="F:DNA binding"/>
    <property type="evidence" value="ECO:0007669"/>
    <property type="project" value="UniProtKB-KW"/>
</dbReference>
<keyword evidence="4" id="KW-0678">Repressor</keyword>
<feature type="domain" description="SANT" evidence="20">
    <location>
        <begin position="411"/>
        <end position="462"/>
    </location>
</feature>
<evidence type="ECO:0000256" key="13">
    <source>
        <dbReference type="ARBA" id="ARBA00059816"/>
    </source>
</evidence>
<dbReference type="InterPro" id="IPR017930">
    <property type="entry name" value="Myb_dom"/>
</dbReference>
<dbReference type="InterPro" id="IPR017884">
    <property type="entry name" value="SANT_dom"/>
</dbReference>
<keyword evidence="10" id="KW-0238">DNA-binding</keyword>
<feature type="compositionally biased region" description="Basic and acidic residues" evidence="18">
    <location>
        <begin position="198"/>
        <end position="207"/>
    </location>
</feature>
<dbReference type="GeneTree" id="ENSGT00940000159022"/>
<feature type="domain" description="SANT" evidence="20">
    <location>
        <begin position="573"/>
        <end position="624"/>
    </location>
</feature>
<evidence type="ECO:0000256" key="3">
    <source>
        <dbReference type="ARBA" id="ARBA00022481"/>
    </source>
</evidence>
<evidence type="ECO:0000313" key="22">
    <source>
        <dbReference type="Ensembl" id="ENSCLMP00005033762.1"/>
    </source>
</evidence>
<evidence type="ECO:0000256" key="1">
    <source>
        <dbReference type="ARBA" id="ARBA00004123"/>
    </source>
</evidence>
<feature type="compositionally biased region" description="Basic and acidic residues" evidence="18">
    <location>
        <begin position="740"/>
        <end position="766"/>
    </location>
</feature>
<dbReference type="GO" id="GO:0000122">
    <property type="term" value="P:negative regulation of transcription by RNA polymerase II"/>
    <property type="evidence" value="ECO:0007669"/>
    <property type="project" value="TreeGrafter"/>
</dbReference>
<evidence type="ECO:0000259" key="19">
    <source>
        <dbReference type="PROSITE" id="PS50090"/>
    </source>
</evidence>
<feature type="compositionally biased region" description="Polar residues" evidence="18">
    <location>
        <begin position="1635"/>
        <end position="1648"/>
    </location>
</feature>
<dbReference type="GO" id="GO:0032991">
    <property type="term" value="C:protein-containing complex"/>
    <property type="evidence" value="ECO:0007669"/>
    <property type="project" value="UniProtKB-ARBA"/>
</dbReference>
<feature type="compositionally biased region" description="Polar residues" evidence="18">
    <location>
        <begin position="549"/>
        <end position="560"/>
    </location>
</feature>
<keyword evidence="3" id="KW-0488">Methylation</keyword>
<feature type="compositionally biased region" description="Basic and acidic residues" evidence="18">
    <location>
        <begin position="485"/>
        <end position="502"/>
    </location>
</feature>
<evidence type="ECO:0000256" key="2">
    <source>
        <dbReference type="ARBA" id="ARBA00010097"/>
    </source>
</evidence>
<feature type="compositionally biased region" description="Polar residues" evidence="18">
    <location>
        <begin position="1784"/>
        <end position="1793"/>
    </location>
</feature>
<feature type="compositionally biased region" description="Low complexity" evidence="18">
    <location>
        <begin position="1430"/>
        <end position="1444"/>
    </location>
</feature>
<feature type="region of interest" description="Disordered" evidence="18">
    <location>
        <begin position="477"/>
        <end position="560"/>
    </location>
</feature>
<evidence type="ECO:0000256" key="9">
    <source>
        <dbReference type="ARBA" id="ARBA00023054"/>
    </source>
</evidence>
<feature type="region of interest" description="Disordered" evidence="18">
    <location>
        <begin position="1"/>
        <end position="23"/>
    </location>
</feature>
<dbReference type="CDD" id="cd00167">
    <property type="entry name" value="SANT"/>
    <property type="match status" value="1"/>
</dbReference>
<dbReference type="GO" id="GO:0016604">
    <property type="term" value="C:nuclear body"/>
    <property type="evidence" value="ECO:0007669"/>
    <property type="project" value="UniProtKB-ARBA"/>
</dbReference>
<feature type="region of interest" description="Disordered" evidence="18">
    <location>
        <begin position="193"/>
        <end position="216"/>
    </location>
</feature>
<feature type="compositionally biased region" description="Basic and acidic residues" evidence="18">
    <location>
        <begin position="1011"/>
        <end position="1021"/>
    </location>
</feature>
<evidence type="ECO:0000256" key="5">
    <source>
        <dbReference type="ARBA" id="ARBA00022553"/>
    </source>
</evidence>
<evidence type="ECO:0000259" key="21">
    <source>
        <dbReference type="PROSITE" id="PS51294"/>
    </source>
</evidence>
<reference evidence="22" key="2">
    <citation type="submission" date="2025-09" db="UniProtKB">
        <authorList>
            <consortium name="Ensembl"/>
        </authorList>
    </citation>
    <scope>IDENTIFICATION</scope>
</reference>
<feature type="region of interest" description="Disordered" evidence="18">
    <location>
        <begin position="1427"/>
        <end position="1552"/>
    </location>
</feature>
<feature type="compositionally biased region" description="Polar residues" evidence="18">
    <location>
        <begin position="1205"/>
        <end position="1214"/>
    </location>
</feature>
<feature type="compositionally biased region" description="Basic and acidic residues" evidence="18">
    <location>
        <begin position="668"/>
        <end position="680"/>
    </location>
</feature>
<keyword evidence="5" id="KW-0597">Phosphoprotein</keyword>
<feature type="compositionally biased region" description="Gly residues" evidence="18">
    <location>
        <begin position="1896"/>
        <end position="1906"/>
    </location>
</feature>
<dbReference type="PANTHER" id="PTHR13992">
    <property type="entry name" value="NUCLEAR RECEPTOR CO-REPRESSOR RELATED NCOR"/>
    <property type="match status" value="1"/>
</dbReference>
<evidence type="ECO:0000256" key="7">
    <source>
        <dbReference type="ARBA" id="ARBA00022990"/>
    </source>
</evidence>
<comment type="subcellular location">
    <subcellularLocation>
        <location evidence="1">Nucleus</location>
    </subcellularLocation>
</comment>
<feature type="region of interest" description="Disordered" evidence="18">
    <location>
        <begin position="1776"/>
        <end position="1929"/>
    </location>
</feature>
<comment type="similarity">
    <text evidence="2">Belongs to the N-CoR nuclear receptor corepressors family.</text>
</comment>
<dbReference type="FunFam" id="1.10.10.60:FF:000026">
    <property type="entry name" value="Nuclear receptor corepressor 2 isoform 1"/>
    <property type="match status" value="1"/>
</dbReference>
<feature type="domain" description="Myb-like" evidence="19">
    <location>
        <begin position="576"/>
        <end position="620"/>
    </location>
</feature>
<feature type="compositionally biased region" description="Polar residues" evidence="18">
    <location>
        <begin position="1135"/>
        <end position="1144"/>
    </location>
</feature>
<evidence type="ECO:0000256" key="11">
    <source>
        <dbReference type="ARBA" id="ARBA00023163"/>
    </source>
</evidence>
<feature type="region of interest" description="Disordered" evidence="18">
    <location>
        <begin position="1011"/>
        <end position="1035"/>
    </location>
</feature>
<keyword evidence="6" id="KW-0677">Repeat</keyword>
<feature type="region of interest" description="Disordered" evidence="18">
    <location>
        <begin position="1393"/>
        <end position="1413"/>
    </location>
</feature>
<dbReference type="Gene3D" id="1.10.10.60">
    <property type="entry name" value="Homeodomain-like"/>
    <property type="match status" value="1"/>
</dbReference>